<reference evidence="1 2" key="1">
    <citation type="submission" date="2018-10" db="EMBL/GenBank/DDBJ databases">
        <title>Isolation from soil.</title>
        <authorList>
            <person name="Hu J."/>
        </authorList>
    </citation>
    <scope>NUCLEOTIDE SEQUENCE [LARGE SCALE GENOMIC DNA]</scope>
    <source>
        <strain evidence="1 2">NEAU-Ht49</strain>
    </source>
</reference>
<dbReference type="InterPro" id="IPR008868">
    <property type="entry name" value="TniB"/>
</dbReference>
<dbReference type="Gene3D" id="3.40.50.300">
    <property type="entry name" value="P-loop containing nucleotide triphosphate hydrolases"/>
    <property type="match status" value="1"/>
</dbReference>
<dbReference type="Pfam" id="PF05621">
    <property type="entry name" value="TniB"/>
    <property type="match status" value="1"/>
</dbReference>
<dbReference type="AlphaFoldDB" id="A0A3M2M8S2"/>
<dbReference type="SUPFAM" id="SSF52540">
    <property type="entry name" value="P-loop containing nucleoside triphosphate hydrolases"/>
    <property type="match status" value="1"/>
</dbReference>
<gene>
    <name evidence="1" type="ORF">EBO15_09400</name>
</gene>
<evidence type="ECO:0000313" key="1">
    <source>
        <dbReference type="EMBL" id="RMI45430.1"/>
    </source>
</evidence>
<evidence type="ECO:0000313" key="2">
    <source>
        <dbReference type="Proteomes" id="UP000282674"/>
    </source>
</evidence>
<name>A0A3M2M8S2_9ACTN</name>
<organism evidence="1 2">
    <name type="scientific">Actinomadura harenae</name>
    <dbReference type="NCBI Taxonomy" id="2483351"/>
    <lineage>
        <taxon>Bacteria</taxon>
        <taxon>Bacillati</taxon>
        <taxon>Actinomycetota</taxon>
        <taxon>Actinomycetes</taxon>
        <taxon>Streptosporangiales</taxon>
        <taxon>Thermomonosporaceae</taxon>
        <taxon>Actinomadura</taxon>
    </lineage>
</organism>
<accession>A0A3M2M8S2</accession>
<keyword evidence="2" id="KW-1185">Reference proteome</keyword>
<proteinExistence type="predicted"/>
<comment type="caution">
    <text evidence="1">The sequence shown here is derived from an EMBL/GenBank/DDBJ whole genome shotgun (WGS) entry which is preliminary data.</text>
</comment>
<dbReference type="EMBL" id="RFFG01000013">
    <property type="protein sequence ID" value="RMI45430.1"/>
    <property type="molecule type" value="Genomic_DNA"/>
</dbReference>
<dbReference type="Proteomes" id="UP000282674">
    <property type="component" value="Unassembled WGS sequence"/>
</dbReference>
<protein>
    <submittedName>
        <fullName evidence="1">ATP/GTP-binding protein</fullName>
    </submittedName>
</protein>
<dbReference type="OrthoDB" id="3865847at2"/>
<dbReference type="InterPro" id="IPR027417">
    <property type="entry name" value="P-loop_NTPase"/>
</dbReference>
<sequence length="309" mass="33652">MGCPRNGGSSARLEFLSDPIVVNTPTIQQVIKTVRRLLILNRRQISARRGLIITGGGGTGKTTAITQLGRAHEISVRLRHPEPQHRIPVIYVTVPPAATPRMLAAEFARFLGLPVARRDNITDITNAVCAVLSDVGCDLVLVDELHNLNLATRAGAEVSDQLKYFAERIPATFILAGIDVERVGLFSGTRGRQIASRFSTLSTQPFAHGTPTQRDNWRSLVLTLEQALPLHQHKPGTLARHGEYLYRRTGGMLGSLSHVIRGAAIDAILDDTEKITKAHLQAILLDHQAEHGLAMKAAPSRPRKQQGAA</sequence>